<protein>
    <recommendedName>
        <fullName evidence="5">CxC1-like cysteine cluster associated with KDZ transposases domain-containing protein</fullName>
    </recommendedName>
</protein>
<dbReference type="PANTHER" id="PTHR33096">
    <property type="entry name" value="CXC2 DOMAIN-CONTAINING PROTEIN"/>
    <property type="match status" value="1"/>
</dbReference>
<accession>A0A0W0F829</accession>
<feature type="coiled-coil region" evidence="1">
    <location>
        <begin position="647"/>
        <end position="674"/>
    </location>
</feature>
<dbReference type="AlphaFoldDB" id="A0A0W0F829"/>
<gene>
    <name evidence="3" type="ORF">WG66_14924</name>
</gene>
<evidence type="ECO:0000313" key="3">
    <source>
        <dbReference type="EMBL" id="KTB32502.1"/>
    </source>
</evidence>
<evidence type="ECO:0000313" key="4">
    <source>
        <dbReference type="Proteomes" id="UP000054988"/>
    </source>
</evidence>
<comment type="caution">
    <text evidence="3">The sequence shown here is derived from an EMBL/GenBank/DDBJ whole genome shotgun (WGS) entry which is preliminary data.</text>
</comment>
<organism evidence="3 4">
    <name type="scientific">Moniliophthora roreri</name>
    <name type="common">Frosty pod rot fungus</name>
    <name type="synonym">Monilia roreri</name>
    <dbReference type="NCBI Taxonomy" id="221103"/>
    <lineage>
        <taxon>Eukaryota</taxon>
        <taxon>Fungi</taxon>
        <taxon>Dikarya</taxon>
        <taxon>Basidiomycota</taxon>
        <taxon>Agaricomycotina</taxon>
        <taxon>Agaricomycetes</taxon>
        <taxon>Agaricomycetidae</taxon>
        <taxon>Agaricales</taxon>
        <taxon>Marasmiineae</taxon>
        <taxon>Marasmiaceae</taxon>
        <taxon>Moniliophthora</taxon>
    </lineage>
</organism>
<feature type="region of interest" description="Disordered" evidence="2">
    <location>
        <begin position="350"/>
        <end position="369"/>
    </location>
</feature>
<evidence type="ECO:0000256" key="1">
    <source>
        <dbReference type="SAM" id="Coils"/>
    </source>
</evidence>
<feature type="region of interest" description="Disordered" evidence="2">
    <location>
        <begin position="227"/>
        <end position="270"/>
    </location>
</feature>
<sequence>MSRSRLPKTSSKLQTPVRSTPQLFPVKVYLADGQTLSQTHPAGIHSGESTGGDTSGHTSDQEHNSADENNVEAQSDTLHQGGFINLYDHQFDPSSPHRQKRRSQSDHWLAEVIPSLINLYMELLHHTKNLSLEPPFREYKCTCGLSGRNLDIILVRFASLEQTHIHTCNCMSAARQLLDHGCFPCAPLAPTLAVDMQVLEFVSKLFLIHSDDKGHVNNMLAKTRYNLLTPPTEPSMGSDSEDDSSSEKDSSDELNRKGGSSKCRHLNIPTPQLDRPSEYLRSQCPLCFGGDFSQVDDNLGFDAIVCVDACFTQKHNRQGRDPPMKYPASVFIPEEDVLEMEARVEEICPPRRKSKTQASGSVSEAQDGFKGSLKVPSSVLNGCEASFTAADECREKASTQFFDSTALMGLLCCHDRVLWLVNMTSAGEQQHYVLILLETLFKHLPEWFTIGLLYDIACQLHYSCHKWGFLKLYLPQISFAISVFHAFGHRWPCQLVYHPQKCIGFGLSDGERCECFWHAISKLIPYLRVCGFHAHLYTVDNQVWQIDWDNLIGLGRWLEQKWQSCYSRRKLAEEDIRKSGQNEMFLCKQWELQVAHQTKPLPAQSKDSGNKAVKRVIQLREGVQALVASVSKLEKSMLDTELSDYHLVDIRNELESKKATLAEARKQLQTLEAALGIQER</sequence>
<feature type="region of interest" description="Disordered" evidence="2">
    <location>
        <begin position="35"/>
        <end position="73"/>
    </location>
</feature>
<proteinExistence type="predicted"/>
<evidence type="ECO:0008006" key="5">
    <source>
        <dbReference type="Google" id="ProtNLM"/>
    </source>
</evidence>
<name>A0A0W0F829_MONRR</name>
<dbReference type="PANTHER" id="PTHR33096:SF1">
    <property type="entry name" value="CXC1-LIKE CYSTEINE CLUSTER ASSOCIATED WITH KDZ TRANSPOSASES DOMAIN-CONTAINING PROTEIN"/>
    <property type="match status" value="1"/>
</dbReference>
<dbReference type="EMBL" id="LATX01002222">
    <property type="protein sequence ID" value="KTB32502.1"/>
    <property type="molecule type" value="Genomic_DNA"/>
</dbReference>
<reference evidence="3 4" key="1">
    <citation type="submission" date="2015-12" db="EMBL/GenBank/DDBJ databases">
        <title>Draft genome sequence of Moniliophthora roreri, the causal agent of frosty pod rot of cacao.</title>
        <authorList>
            <person name="Aime M.C."/>
            <person name="Diaz-Valderrama J.R."/>
            <person name="Kijpornyongpan T."/>
            <person name="Phillips-Mora W."/>
        </authorList>
    </citation>
    <scope>NUCLEOTIDE SEQUENCE [LARGE SCALE GENOMIC DNA]</scope>
    <source>
        <strain evidence="3 4">MCA 2952</strain>
    </source>
</reference>
<dbReference type="Proteomes" id="UP000054988">
    <property type="component" value="Unassembled WGS sequence"/>
</dbReference>
<evidence type="ECO:0000256" key="2">
    <source>
        <dbReference type="SAM" id="MobiDB-lite"/>
    </source>
</evidence>
<dbReference type="InterPro" id="IPR040521">
    <property type="entry name" value="KDZ"/>
</dbReference>
<feature type="compositionally biased region" description="Basic and acidic residues" evidence="2">
    <location>
        <begin position="245"/>
        <end position="256"/>
    </location>
</feature>
<dbReference type="Pfam" id="PF18758">
    <property type="entry name" value="KDZ"/>
    <property type="match status" value="1"/>
</dbReference>
<keyword evidence="1" id="KW-0175">Coiled coil</keyword>